<sequence length="46" mass="5482">MFSVPLKLPEFEVIKQDFHSKQLTHFPPIILSFVFLHIEPYRGQIL</sequence>
<dbReference type="AlphaFoldDB" id="I3E4A7"/>
<comment type="caution">
    <text evidence="1">The sequence shown here is derived from an EMBL/GenBank/DDBJ whole genome shotgun (WGS) entry which is preliminary data.</text>
</comment>
<evidence type="ECO:0000313" key="2">
    <source>
        <dbReference type="Proteomes" id="UP000010523"/>
    </source>
</evidence>
<dbReference type="PATRIC" id="fig|997296.3.peg.82"/>
<gene>
    <name evidence="1" type="ORF">PB1_00240</name>
</gene>
<organism evidence="1 2">
    <name type="scientific">Bacillus methanolicus PB1</name>
    <dbReference type="NCBI Taxonomy" id="997296"/>
    <lineage>
        <taxon>Bacteria</taxon>
        <taxon>Bacillati</taxon>
        <taxon>Bacillota</taxon>
        <taxon>Bacilli</taxon>
        <taxon>Bacillales</taxon>
        <taxon>Bacillaceae</taxon>
        <taxon>Bacillus</taxon>
    </lineage>
</organism>
<reference evidence="1 2" key="1">
    <citation type="journal article" date="2012" name="Appl. Environ. Microbiol.">
        <title>Genome Sequence of Thermotolerant Bacillus methanolicus: Features and Regulation Related to Methylotrophy and Production of L-Lysine and L-Glutamate from Methanol.</title>
        <authorList>
            <person name="Heggeset T.M."/>
            <person name="Krog A."/>
            <person name="Balzer S."/>
            <person name="Wentzel A."/>
            <person name="Ellingsen T.E."/>
            <person name="Brautaset T."/>
        </authorList>
    </citation>
    <scope>NUCLEOTIDE SEQUENCE [LARGE SCALE GENOMIC DNA]</scope>
    <source>
        <strain evidence="1 2">PB1</strain>
    </source>
</reference>
<proteinExistence type="predicted"/>
<protein>
    <submittedName>
        <fullName evidence="1">Uncharacterized protein</fullName>
    </submittedName>
</protein>
<dbReference type="EMBL" id="AFEU01000001">
    <property type="protein sequence ID" value="EIJ81328.1"/>
    <property type="molecule type" value="Genomic_DNA"/>
</dbReference>
<name>I3E4A7_BACMT</name>
<evidence type="ECO:0000313" key="1">
    <source>
        <dbReference type="EMBL" id="EIJ81328.1"/>
    </source>
</evidence>
<accession>I3E4A7</accession>
<keyword evidence="2" id="KW-1185">Reference proteome</keyword>
<dbReference type="Proteomes" id="UP000010523">
    <property type="component" value="Unassembled WGS sequence"/>
</dbReference>